<feature type="domain" description="HTH araC/xylS-type" evidence="4">
    <location>
        <begin position="342"/>
        <end position="440"/>
    </location>
</feature>
<protein>
    <submittedName>
        <fullName evidence="5">Helix-turn-helix domain-containing protein</fullName>
    </submittedName>
</protein>
<evidence type="ECO:0000313" key="6">
    <source>
        <dbReference type="Proteomes" id="UP000824150"/>
    </source>
</evidence>
<keyword evidence="2" id="KW-0238">DNA-binding</keyword>
<dbReference type="InterPro" id="IPR009057">
    <property type="entry name" value="Homeodomain-like_sf"/>
</dbReference>
<sequence>MPEQDLQDWFAPFIQPRSSAVLEPVQLEHYIKLIIQMLHIQVHCYKADGTLVLKLAYSVVDGAGDPLQSDAAFLQSLMQQAKQDSVFIVSDHGPIVYGGVLVNEQIIIFGPVIIGVPQDDIAKLHGLRHNCAPPSLTKGDVPSFCSALLLLHSIFNKEDLSLNAFIARSFLNATILKSLSRKISDITALNIEGQPHHPLSMETRVLENIRLGDPDRLMQSLDYPYPGRRGTLATDILRSEKNIGIIDVTLSARAAISGGLGVERAYVVADAFILQVEDAKTPQEVFAIKTAAQLRFAQLVKENKGQAEDYLKLNQPPVAHDEVVQATDNDTEVIERQNKIVMTIKNYVQRSIHSKLTIESISNELKLSKSYMQRIFREREHISLMRYCRREKIKVAEQLLCDSDYSIAEITEMLSFCSQSHFTQCFKKEVGVTPDIFRLKHKVTI</sequence>
<comment type="caution">
    <text evidence="5">The sequence shown here is derived from an EMBL/GenBank/DDBJ whole genome shotgun (WGS) entry which is preliminary data.</text>
</comment>
<reference evidence="5" key="1">
    <citation type="journal article" date="2021" name="PeerJ">
        <title>Extensive microbial diversity within the chicken gut microbiome revealed by metagenomics and culture.</title>
        <authorList>
            <person name="Gilroy R."/>
            <person name="Ravi A."/>
            <person name="Getino M."/>
            <person name="Pursley I."/>
            <person name="Horton D.L."/>
            <person name="Alikhan N.F."/>
            <person name="Baker D."/>
            <person name="Gharbi K."/>
            <person name="Hall N."/>
            <person name="Watson M."/>
            <person name="Adriaenssens E.M."/>
            <person name="Foster-Nyarko E."/>
            <person name="Jarju S."/>
            <person name="Secka A."/>
            <person name="Antonio M."/>
            <person name="Oren A."/>
            <person name="Chaudhuri R.R."/>
            <person name="La Ragione R."/>
            <person name="Hildebrand F."/>
            <person name="Pallen M.J."/>
        </authorList>
    </citation>
    <scope>NUCLEOTIDE SEQUENCE</scope>
    <source>
        <strain evidence="5">687</strain>
    </source>
</reference>
<dbReference type="Pfam" id="PF12833">
    <property type="entry name" value="HTH_18"/>
    <property type="match status" value="1"/>
</dbReference>
<reference evidence="5" key="2">
    <citation type="submission" date="2021-04" db="EMBL/GenBank/DDBJ databases">
        <authorList>
            <person name="Gilroy R."/>
        </authorList>
    </citation>
    <scope>NUCLEOTIDE SEQUENCE</scope>
    <source>
        <strain evidence="5">687</strain>
    </source>
</reference>
<organism evidence="5 6">
    <name type="scientific">Candidatus Anaerobiospirillum merdipullorum</name>
    <dbReference type="NCBI Taxonomy" id="2838450"/>
    <lineage>
        <taxon>Bacteria</taxon>
        <taxon>Pseudomonadati</taxon>
        <taxon>Pseudomonadota</taxon>
        <taxon>Gammaproteobacteria</taxon>
        <taxon>Aeromonadales</taxon>
        <taxon>Succinivibrionaceae</taxon>
        <taxon>Anaerobiospirillum</taxon>
    </lineage>
</organism>
<dbReference type="SUPFAM" id="SSF46689">
    <property type="entry name" value="Homeodomain-like"/>
    <property type="match status" value="1"/>
</dbReference>
<name>A0A9E2NUB0_9GAMM</name>
<dbReference type="Proteomes" id="UP000824150">
    <property type="component" value="Unassembled WGS sequence"/>
</dbReference>
<dbReference type="EMBL" id="JAHLFG010000077">
    <property type="protein sequence ID" value="MBU3827239.1"/>
    <property type="molecule type" value="Genomic_DNA"/>
</dbReference>
<gene>
    <name evidence="5" type="ORF">IAA31_07095</name>
</gene>
<dbReference type="PANTHER" id="PTHR43280:SF10">
    <property type="entry name" value="REGULATORY PROTEIN POCR"/>
    <property type="match status" value="1"/>
</dbReference>
<dbReference type="GO" id="GO:0003700">
    <property type="term" value="F:DNA-binding transcription factor activity"/>
    <property type="evidence" value="ECO:0007669"/>
    <property type="project" value="InterPro"/>
</dbReference>
<dbReference type="InterPro" id="IPR018060">
    <property type="entry name" value="HTH_AraC"/>
</dbReference>
<dbReference type="AlphaFoldDB" id="A0A9E2NUB0"/>
<evidence type="ECO:0000256" key="1">
    <source>
        <dbReference type="ARBA" id="ARBA00023015"/>
    </source>
</evidence>
<evidence type="ECO:0000256" key="2">
    <source>
        <dbReference type="ARBA" id="ARBA00023125"/>
    </source>
</evidence>
<accession>A0A9E2NUB0</accession>
<dbReference type="PROSITE" id="PS01124">
    <property type="entry name" value="HTH_ARAC_FAMILY_2"/>
    <property type="match status" value="1"/>
</dbReference>
<keyword evidence="3" id="KW-0804">Transcription</keyword>
<dbReference type="PANTHER" id="PTHR43280">
    <property type="entry name" value="ARAC-FAMILY TRANSCRIPTIONAL REGULATOR"/>
    <property type="match status" value="1"/>
</dbReference>
<evidence type="ECO:0000313" key="5">
    <source>
        <dbReference type="EMBL" id="MBU3827239.1"/>
    </source>
</evidence>
<evidence type="ECO:0000259" key="4">
    <source>
        <dbReference type="PROSITE" id="PS01124"/>
    </source>
</evidence>
<evidence type="ECO:0000256" key="3">
    <source>
        <dbReference type="ARBA" id="ARBA00023163"/>
    </source>
</evidence>
<dbReference type="SMART" id="SM00342">
    <property type="entry name" value="HTH_ARAC"/>
    <property type="match status" value="1"/>
</dbReference>
<keyword evidence="1" id="KW-0805">Transcription regulation</keyword>
<dbReference type="Gene3D" id="1.10.10.60">
    <property type="entry name" value="Homeodomain-like"/>
    <property type="match status" value="1"/>
</dbReference>
<proteinExistence type="predicted"/>
<dbReference type="GO" id="GO:0043565">
    <property type="term" value="F:sequence-specific DNA binding"/>
    <property type="evidence" value="ECO:0007669"/>
    <property type="project" value="InterPro"/>
</dbReference>